<evidence type="ECO:0000313" key="3">
    <source>
        <dbReference type="Proteomes" id="UP000437017"/>
    </source>
</evidence>
<organism evidence="2 3">
    <name type="scientific">Balaenoptera physalus</name>
    <name type="common">Fin whale</name>
    <name type="synonym">Balaena physalus</name>
    <dbReference type="NCBI Taxonomy" id="9770"/>
    <lineage>
        <taxon>Eukaryota</taxon>
        <taxon>Metazoa</taxon>
        <taxon>Chordata</taxon>
        <taxon>Craniata</taxon>
        <taxon>Vertebrata</taxon>
        <taxon>Euteleostomi</taxon>
        <taxon>Mammalia</taxon>
        <taxon>Eutheria</taxon>
        <taxon>Laurasiatheria</taxon>
        <taxon>Artiodactyla</taxon>
        <taxon>Whippomorpha</taxon>
        <taxon>Cetacea</taxon>
        <taxon>Mysticeti</taxon>
        <taxon>Balaenopteridae</taxon>
        <taxon>Balaenoptera</taxon>
    </lineage>
</organism>
<comment type="caution">
    <text evidence="2">The sequence shown here is derived from an EMBL/GenBank/DDBJ whole genome shotgun (WGS) entry which is preliminary data.</text>
</comment>
<evidence type="ECO:0000256" key="1">
    <source>
        <dbReference type="SAM" id="MobiDB-lite"/>
    </source>
</evidence>
<keyword evidence="3" id="KW-1185">Reference proteome</keyword>
<proteinExistence type="predicted"/>
<accession>A0A6A1Q1L6</accession>
<evidence type="ECO:0000313" key="2">
    <source>
        <dbReference type="EMBL" id="KAB0401337.1"/>
    </source>
</evidence>
<dbReference type="EMBL" id="SGJD01001222">
    <property type="protein sequence ID" value="KAB0401337.1"/>
    <property type="molecule type" value="Genomic_DNA"/>
</dbReference>
<sequence length="20" mass="1973">MASLAALASSSLLKIQSPGQ</sequence>
<reference evidence="2 3" key="1">
    <citation type="journal article" date="2019" name="PLoS ONE">
        <title>Genomic analyses reveal an absence of contemporary introgressive admixture between fin whales and blue whales, despite known hybrids.</title>
        <authorList>
            <person name="Westbury M.V."/>
            <person name="Petersen B."/>
            <person name="Lorenzen E.D."/>
        </authorList>
    </citation>
    <scope>NUCLEOTIDE SEQUENCE [LARGE SCALE GENOMIC DNA]</scope>
    <source>
        <strain evidence="2">FinWhale-01</strain>
    </source>
</reference>
<dbReference type="Proteomes" id="UP000437017">
    <property type="component" value="Unassembled WGS sequence"/>
</dbReference>
<gene>
    <name evidence="2" type="ORF">E2I00_017261</name>
</gene>
<feature type="region of interest" description="Disordered" evidence="1">
    <location>
        <begin position="1"/>
        <end position="20"/>
    </location>
</feature>
<feature type="compositionally biased region" description="Low complexity" evidence="1">
    <location>
        <begin position="1"/>
        <end position="13"/>
    </location>
</feature>
<protein>
    <submittedName>
        <fullName evidence="2">Uncharacterized protein</fullName>
    </submittedName>
</protein>
<dbReference type="AlphaFoldDB" id="A0A6A1Q1L6"/>
<name>A0A6A1Q1L6_BALPH</name>